<dbReference type="eggNOG" id="COG2604">
    <property type="taxonomic scope" value="Bacteria"/>
</dbReference>
<feature type="domain" description="Glycosyltransferase Maf N-terminal" evidence="2">
    <location>
        <begin position="32"/>
        <end position="260"/>
    </location>
</feature>
<dbReference type="PATRIC" id="fig|1268237.3.peg.2074"/>
<feature type="domain" description="6-hydroxymethylpterin diphosphokinase MptE-like" evidence="1">
    <location>
        <begin position="282"/>
        <end position="454"/>
    </location>
</feature>
<evidence type="ECO:0000313" key="4">
    <source>
        <dbReference type="Proteomes" id="UP000023775"/>
    </source>
</evidence>
<evidence type="ECO:0000313" key="3">
    <source>
        <dbReference type="EMBL" id="ENY71964.1"/>
    </source>
</evidence>
<organism evidence="3 4">
    <name type="scientific">Aeromonas diversa CDC 2478-85</name>
    <dbReference type="NCBI Taxonomy" id="1268237"/>
    <lineage>
        <taxon>Bacteria</taxon>
        <taxon>Pseudomonadati</taxon>
        <taxon>Pseudomonadota</taxon>
        <taxon>Gammaproteobacteria</taxon>
        <taxon>Aeromonadales</taxon>
        <taxon>Aeromonadaceae</taxon>
        <taxon>Aeromonas</taxon>
    </lineage>
</organism>
<dbReference type="InterPro" id="IPR002826">
    <property type="entry name" value="MptE-like"/>
</dbReference>
<protein>
    <recommendedName>
        <fullName evidence="5">Motility associated factor glycosyltransferase family protein</fullName>
    </recommendedName>
</protein>
<gene>
    <name evidence="3" type="ORF">G114_10535</name>
</gene>
<dbReference type="PANTHER" id="PTHR41786">
    <property type="entry name" value="MOTILITY ACCESSORY FACTOR MAF"/>
    <property type="match status" value="1"/>
</dbReference>
<evidence type="ECO:0000259" key="1">
    <source>
        <dbReference type="Pfam" id="PF01973"/>
    </source>
</evidence>
<keyword evidence="4" id="KW-1185">Reference proteome</keyword>
<sequence>MIDKRDDVGELMARLARQKEQEHAMAEVLPVRFERNMQAFREMIPEIFHFYKDYKPNKKIEFFCTDNGIPNIRVGEARNPFYGEDPYQECAAQVEALLHKDNVRELLFHHTWDPIKHIHVECMNSLHMLYENMKAHSQEDTGEIKKIPLSIMLGVGLGYQIGYMYERATIKNLIIVEPDLDVFYASLYCFDWFALLDYLSRESLNINILLGSDQHTLIEDVLLHLTRKGAYLLSNRIIFKHYQSPAIQEIEKAIVEKEHVLYNGWGFFDDNLYAVGHGLQHIKKKTKFLKSQTSPLLKAYLEHIPVFVIGNGPSLDDCIDKVKQLRDRVIIIACGTAISALHRAGIKPDIFVAVERMKIVFDFLKLIDDKNYFDDVLCMSVDVIHPDCHQFFKNVILGFKANEPLYTLIEHQKDLAGRFARLDFVNPMVGNAGLCMAIAAGFKNIYLLGVDCGSRASDHHHSKLSAYYNDDGSSMPAVQWMDGVFNKRVPANFGGVACSSVDLLCSAKALEGLLKLHPEVRCNNVSDGVLIEGAQPYPVDILTAPMQHLDRAEIQRMISEQAEVLPLSHEDVIVILDKDVFVEVVDNMLEGWRSVEVDRDAIEKLMALQFEYIFSIFYTNKSHIYDFLNGSLNYMFSLISLMIYNPVDDEVFSTSMKSAISEIIAFFDKAKERYLKVETFVDDYNTGIESYLRASE</sequence>
<dbReference type="InterPro" id="IPR045376">
    <property type="entry name" value="Maf_N"/>
</dbReference>
<dbReference type="AlphaFoldDB" id="N9U0Q7"/>
<reference evidence="3 4" key="1">
    <citation type="journal article" date="2013" name="Genome Announc.">
        <title>Draft Genome Sequence of the Aeromonas diversa Type Strain.</title>
        <authorList>
            <person name="Farfan M."/>
            <person name="Spataro N."/>
            <person name="Sanglas A."/>
            <person name="Albarral V."/>
            <person name="Loren J.G."/>
            <person name="Bosch E."/>
            <person name="Fuste M.C."/>
        </authorList>
    </citation>
    <scope>NUCLEOTIDE SEQUENCE [LARGE SCALE GENOMIC DNA]</scope>
    <source>
        <strain evidence="3 4">2478-85</strain>
    </source>
</reference>
<evidence type="ECO:0008006" key="5">
    <source>
        <dbReference type="Google" id="ProtNLM"/>
    </source>
</evidence>
<dbReference type="PANTHER" id="PTHR41786:SF1">
    <property type="entry name" value="6-HYDROXYMETHYLPTERIN DIPHOSPHOKINASE MPTE-LIKE DOMAIN-CONTAINING PROTEIN"/>
    <property type="match status" value="1"/>
</dbReference>
<dbReference type="Pfam" id="PF01973">
    <property type="entry name" value="MptE-like"/>
    <property type="match status" value="1"/>
</dbReference>
<comment type="caution">
    <text evidence="3">The sequence shown here is derived from an EMBL/GenBank/DDBJ whole genome shotgun (WGS) entry which is preliminary data.</text>
</comment>
<proteinExistence type="predicted"/>
<name>N9U0Q7_9GAMM</name>
<evidence type="ECO:0000259" key="2">
    <source>
        <dbReference type="Pfam" id="PF20157"/>
    </source>
</evidence>
<dbReference type="Gene3D" id="3.90.1480.10">
    <property type="entry name" value="Alpha-2,3-sialyltransferase"/>
    <property type="match status" value="1"/>
</dbReference>
<dbReference type="EMBL" id="APVG01000024">
    <property type="protein sequence ID" value="ENY71964.1"/>
    <property type="molecule type" value="Genomic_DNA"/>
</dbReference>
<accession>N9U0Q7</accession>
<dbReference type="Pfam" id="PF20157">
    <property type="entry name" value="Maf_flag10_N"/>
    <property type="match status" value="1"/>
</dbReference>
<dbReference type="Proteomes" id="UP000023775">
    <property type="component" value="Unassembled WGS sequence"/>
</dbReference>